<dbReference type="InterPro" id="IPR036575">
    <property type="entry name" value="TFIIS_cen_dom_sf"/>
</dbReference>
<keyword evidence="2" id="KW-0648">Protein biosynthesis</keyword>
<reference evidence="2" key="1">
    <citation type="submission" date="2015-12" db="EMBL/GenBank/DDBJ databases">
        <title>Update maize B73 reference genome by single molecule sequencing technologies.</title>
        <authorList>
            <consortium name="Maize Genome Sequencing Project"/>
            <person name="Ware D."/>
        </authorList>
    </citation>
    <scope>NUCLEOTIDE SEQUENCE [LARGE SCALE GENOMIC DNA]</scope>
    <source>
        <tissue evidence="2">Seedling</tissue>
    </source>
</reference>
<dbReference type="Pfam" id="PF07500">
    <property type="entry name" value="TFIIS_M"/>
    <property type="match status" value="1"/>
</dbReference>
<dbReference type="InterPro" id="IPR003618">
    <property type="entry name" value="TFIIS_cen_dom"/>
</dbReference>
<keyword evidence="2" id="KW-0251">Elongation factor</keyword>
<dbReference type="PROSITE" id="PS51321">
    <property type="entry name" value="TFIIS_CENTRAL"/>
    <property type="match status" value="1"/>
</dbReference>
<organism evidence="2">
    <name type="scientific">Zea mays</name>
    <name type="common">Maize</name>
    <dbReference type="NCBI Taxonomy" id="4577"/>
    <lineage>
        <taxon>Eukaryota</taxon>
        <taxon>Viridiplantae</taxon>
        <taxon>Streptophyta</taxon>
        <taxon>Embryophyta</taxon>
        <taxon>Tracheophyta</taxon>
        <taxon>Spermatophyta</taxon>
        <taxon>Magnoliopsida</taxon>
        <taxon>Liliopsida</taxon>
        <taxon>Poales</taxon>
        <taxon>Poaceae</taxon>
        <taxon>PACMAD clade</taxon>
        <taxon>Panicoideae</taxon>
        <taxon>Andropogonodae</taxon>
        <taxon>Andropogoneae</taxon>
        <taxon>Tripsacinae</taxon>
        <taxon>Zea</taxon>
    </lineage>
</organism>
<evidence type="ECO:0000256" key="1">
    <source>
        <dbReference type="SAM" id="MobiDB-lite"/>
    </source>
</evidence>
<name>A0A1D6EL54_MAIZE</name>
<gene>
    <name evidence="2" type="ORF">ZEAMMB73_Zm00001d005212</name>
</gene>
<dbReference type="Gene3D" id="1.10.472.30">
    <property type="entry name" value="Transcription elongation factor S-II, central domain"/>
    <property type="match status" value="1"/>
</dbReference>
<feature type="region of interest" description="Disordered" evidence="1">
    <location>
        <begin position="164"/>
        <end position="190"/>
    </location>
</feature>
<proteinExistence type="predicted"/>
<protein>
    <submittedName>
        <fullName evidence="2">SPOC domain / Transcription elongation factor S-II protein</fullName>
    </submittedName>
</protein>
<feature type="compositionally biased region" description="Basic and acidic residues" evidence="1">
    <location>
        <begin position="292"/>
        <end position="306"/>
    </location>
</feature>
<feature type="region of interest" description="Disordered" evidence="1">
    <location>
        <begin position="287"/>
        <end position="306"/>
    </location>
</feature>
<dbReference type="ExpressionAtlas" id="A0A1D6EL54">
    <property type="expression patterns" value="baseline and differential"/>
</dbReference>
<feature type="region of interest" description="Disordered" evidence="1">
    <location>
        <begin position="128"/>
        <end position="149"/>
    </location>
</feature>
<dbReference type="PANTHER" id="PTHR11477:SF20">
    <property type="entry name" value="SPOC DOMAIN _ TRANSCRIPTION ELONGATION FACTOR S-II PROTEIN"/>
    <property type="match status" value="1"/>
</dbReference>
<dbReference type="GO" id="GO:0006351">
    <property type="term" value="P:DNA-templated transcription"/>
    <property type="evidence" value="ECO:0007669"/>
    <property type="project" value="InterPro"/>
</dbReference>
<accession>A0A1D6EL54</accession>
<evidence type="ECO:0000313" key="2">
    <source>
        <dbReference type="EMBL" id="ONM20619.1"/>
    </source>
</evidence>
<dbReference type="PANTHER" id="PTHR11477">
    <property type="entry name" value="TRANSCRIPTION FACTOR S-II ZINC FINGER DOMAIN-CONTAINING PROTEIN"/>
    <property type="match status" value="1"/>
</dbReference>
<dbReference type="SMR" id="A0A1D6EL54"/>
<dbReference type="InParanoid" id="A0A1D6EL54"/>
<dbReference type="GO" id="GO:0003746">
    <property type="term" value="F:translation elongation factor activity"/>
    <property type="evidence" value="ECO:0007669"/>
    <property type="project" value="UniProtKB-KW"/>
</dbReference>
<sequence length="446" mass="49595">MPNNIGLQPLPSSNVQSNQIEYPSMFYPSSLPGDWSLYMGTSVPVSSYYIVPVNQQSVQLGASRPEVSCPAQPLLSRVSLRPPQQVLNIQTSFPAMARLQSSPSMAGRKSQQKVACPKVQMLKSLSFQSSNKRSAQKEPTSKVQHHQLESVRSKFRESLIAALSLDSDQQNRSQSPDNVQSDGSTDKFKPAAGDVVQDLVANTSKDVCTTNSGIATTVAPSRCEENEKLISDLASQMTMSINDGMQQPSNQVSSEDDLLGQCMVAEELLQGHGLSWVSDHVVGISKPNAEPNDLKSLRTSDVESESKRMKSANELAMDEEKFNQRPESLAFRIEEEPFKLFRGVNKKYKEKGRSLLFNLKDKSNPELRERVSSGDIAPERLCSMTTASKELSEWRLAKVEEFAQMVVLPNMEVDPRSLVRKTHKGEFQVEVEEPDGTEMYIYNKLI</sequence>
<dbReference type="EMBL" id="CM007648">
    <property type="protein sequence ID" value="ONM20619.1"/>
    <property type="molecule type" value="Genomic_DNA"/>
</dbReference>
<dbReference type="SMART" id="SM00510">
    <property type="entry name" value="TFS2M"/>
    <property type="match status" value="1"/>
</dbReference>
<feature type="compositionally biased region" description="Polar residues" evidence="1">
    <location>
        <begin position="166"/>
        <end position="183"/>
    </location>
</feature>
<feature type="compositionally biased region" description="Basic and acidic residues" evidence="1">
    <location>
        <begin position="135"/>
        <end position="149"/>
    </location>
</feature>
<dbReference type="AlphaFoldDB" id="A0A1D6EL54"/>
<dbReference type="STRING" id="4577.A0A1D6EL54"/>
<dbReference type="SUPFAM" id="SSF46942">
    <property type="entry name" value="Elongation factor TFIIS domain 2"/>
    <property type="match status" value="1"/>
</dbReference>